<dbReference type="OrthoDB" id="167398at2759"/>
<keyword evidence="1" id="KW-0812">Transmembrane</keyword>
<keyword evidence="3" id="KW-1185">Reference proteome</keyword>
<evidence type="ECO:0000256" key="1">
    <source>
        <dbReference type="SAM" id="Phobius"/>
    </source>
</evidence>
<proteinExistence type="predicted"/>
<name>A0A9P8UZI0_9PEZI</name>
<feature type="transmembrane region" description="Helical" evidence="1">
    <location>
        <begin position="70"/>
        <end position="92"/>
    </location>
</feature>
<keyword evidence="1" id="KW-1133">Transmembrane helix</keyword>
<feature type="transmembrane region" description="Helical" evidence="1">
    <location>
        <begin position="45"/>
        <end position="63"/>
    </location>
</feature>
<gene>
    <name evidence="2" type="ORF">F5X68DRAFT_145639</name>
</gene>
<evidence type="ECO:0000313" key="3">
    <source>
        <dbReference type="Proteomes" id="UP000770015"/>
    </source>
</evidence>
<sequence length="98" mass="11276">LSYLPYLDRLFERLRPYIIYLSLISTYFIRPLPFNLSNAPTVGQALYIALLIILNVILNAINFKTIPAHLYYLIYHTGVLSFAIAPLLILFAGRNNFL</sequence>
<reference evidence="2" key="1">
    <citation type="journal article" date="2021" name="Nat. Commun.">
        <title>Genetic determinants of endophytism in the Arabidopsis root mycobiome.</title>
        <authorList>
            <person name="Mesny F."/>
            <person name="Miyauchi S."/>
            <person name="Thiergart T."/>
            <person name="Pickel B."/>
            <person name="Atanasova L."/>
            <person name="Karlsson M."/>
            <person name="Huettel B."/>
            <person name="Barry K.W."/>
            <person name="Haridas S."/>
            <person name="Chen C."/>
            <person name="Bauer D."/>
            <person name="Andreopoulos W."/>
            <person name="Pangilinan J."/>
            <person name="LaButti K."/>
            <person name="Riley R."/>
            <person name="Lipzen A."/>
            <person name="Clum A."/>
            <person name="Drula E."/>
            <person name="Henrissat B."/>
            <person name="Kohler A."/>
            <person name="Grigoriev I.V."/>
            <person name="Martin F.M."/>
            <person name="Hacquard S."/>
        </authorList>
    </citation>
    <scope>NUCLEOTIDE SEQUENCE</scope>
    <source>
        <strain evidence="2">MPI-SDFR-AT-0117</strain>
    </source>
</reference>
<accession>A0A9P8UZI0</accession>
<protein>
    <submittedName>
        <fullName evidence="2">Uncharacterized protein</fullName>
    </submittedName>
</protein>
<dbReference type="EMBL" id="JAGSXJ010000053">
    <property type="protein sequence ID" value="KAH6661467.1"/>
    <property type="molecule type" value="Genomic_DNA"/>
</dbReference>
<dbReference type="Proteomes" id="UP000770015">
    <property type="component" value="Unassembled WGS sequence"/>
</dbReference>
<evidence type="ECO:0000313" key="2">
    <source>
        <dbReference type="EMBL" id="KAH6661467.1"/>
    </source>
</evidence>
<organism evidence="2 3">
    <name type="scientific">Plectosphaerella plurivora</name>
    <dbReference type="NCBI Taxonomy" id="936078"/>
    <lineage>
        <taxon>Eukaryota</taxon>
        <taxon>Fungi</taxon>
        <taxon>Dikarya</taxon>
        <taxon>Ascomycota</taxon>
        <taxon>Pezizomycotina</taxon>
        <taxon>Sordariomycetes</taxon>
        <taxon>Hypocreomycetidae</taxon>
        <taxon>Glomerellales</taxon>
        <taxon>Plectosphaerellaceae</taxon>
        <taxon>Plectosphaerella</taxon>
    </lineage>
</organism>
<feature type="non-terminal residue" evidence="2">
    <location>
        <position position="98"/>
    </location>
</feature>
<keyword evidence="1" id="KW-0472">Membrane</keyword>
<dbReference type="AlphaFoldDB" id="A0A9P8UZI0"/>
<comment type="caution">
    <text evidence="2">The sequence shown here is derived from an EMBL/GenBank/DDBJ whole genome shotgun (WGS) entry which is preliminary data.</text>
</comment>